<dbReference type="NCBIfam" id="NF010052">
    <property type="entry name" value="PRK13529.1"/>
    <property type="match status" value="1"/>
</dbReference>
<gene>
    <name evidence="7" type="primary">LOC115633690</name>
</gene>
<dbReference type="Gene3D" id="3.40.50.720">
    <property type="entry name" value="NAD(P)-binding Rossmann-like Domain"/>
    <property type="match status" value="1"/>
</dbReference>
<dbReference type="InterPro" id="IPR046346">
    <property type="entry name" value="Aminoacid_DH-like_N_sf"/>
</dbReference>
<keyword evidence="6" id="KW-1185">Reference proteome</keyword>
<comment type="cofactor">
    <cofactor evidence="2">
        <name>Mg(2+)</name>
        <dbReference type="ChEBI" id="CHEBI:18420"/>
    </cofactor>
    <cofactor evidence="2">
        <name>Mn(2+)</name>
        <dbReference type="ChEBI" id="CHEBI:29035"/>
    </cofactor>
    <text evidence="2">Divalent metal cations. Prefers magnesium or manganese.</text>
</comment>
<evidence type="ECO:0000259" key="5">
    <source>
        <dbReference type="SMART" id="SM01274"/>
    </source>
</evidence>
<dbReference type="GO" id="GO:0004473">
    <property type="term" value="F:malate dehydrogenase (decarboxylating) (NADP+) activity"/>
    <property type="evidence" value="ECO:0007669"/>
    <property type="project" value="TreeGrafter"/>
</dbReference>
<evidence type="ECO:0000313" key="6">
    <source>
        <dbReference type="Proteomes" id="UP000504634"/>
    </source>
</evidence>
<dbReference type="GO" id="GO:0006108">
    <property type="term" value="P:malate metabolic process"/>
    <property type="evidence" value="ECO:0007669"/>
    <property type="project" value="TreeGrafter"/>
</dbReference>
<sequence>MHSKKLSKKSEVAPKEPNCDDTDGKYNSFEHMQCIQDTFWRNDMKEPPCLHTGLEMVRNSGFNKGLAYTTRERQLLSIHGLLPVAVRSIKEQMEVCMEIFNSLTTPIERYLYMSDLERINRHLFYRLMLTSLDKFIKELDNSSASFQINNYSLLFINPNGLFITIKDRGHIFEVLSNWPHRNIRCLLVTDGAEVLGLGDCGAHGMALAITKRCQHTLFGGLHPDCCLPIMLDVGTDNEVLLNDPLYIGLRQHRVTGKEYDDFFDEFIVAVHRLYGPRAIIQCKDFGTNNAVALLERYRNRQCFINADIQCLAACGLAGIMGAKPLTHKTLEQHVLLFVGDNYFNIGMARLCMLYFKREGLDEAVANNLIWFCDEHGLVVKNRKNPVPNALQNFAKRHRPVEHLAEIIEIIKPTVLVGCSGQPNSFTAAVLNAMEKSAEIPIILAMTRPAEHAECSAEDAFVRTKGRCIFISGSQIPSVKYANKRYQPGCCSSVLMLSGIILGIVLSGMTTVPDEAFLVAAERISELVWPEDLEMRDVFPPLRKVMCINLQVAMAVFDYAYRRGLATFFPQPEKPRQFVVQSLYKNEYRDYVNEVYCMSDRFIGTEESRAHYK</sequence>
<proteinExistence type="inferred from homology"/>
<accession>A0A6J2UFU5</accession>
<dbReference type="SMART" id="SM00919">
    <property type="entry name" value="Malic_M"/>
    <property type="match status" value="1"/>
</dbReference>
<dbReference type="SUPFAM" id="SSF51735">
    <property type="entry name" value="NAD(P)-binding Rossmann-fold domains"/>
    <property type="match status" value="1"/>
</dbReference>
<organism evidence="6 7">
    <name type="scientific">Drosophila lebanonensis</name>
    <name type="common">Fruit fly</name>
    <name type="synonym">Scaptodrosophila lebanonensis</name>
    <dbReference type="NCBI Taxonomy" id="7225"/>
    <lineage>
        <taxon>Eukaryota</taxon>
        <taxon>Metazoa</taxon>
        <taxon>Ecdysozoa</taxon>
        <taxon>Arthropoda</taxon>
        <taxon>Hexapoda</taxon>
        <taxon>Insecta</taxon>
        <taxon>Pterygota</taxon>
        <taxon>Neoptera</taxon>
        <taxon>Endopterygota</taxon>
        <taxon>Diptera</taxon>
        <taxon>Brachycera</taxon>
        <taxon>Muscomorpha</taxon>
        <taxon>Ephydroidea</taxon>
        <taxon>Drosophilidae</taxon>
        <taxon>Scaptodrosophila</taxon>
    </lineage>
</organism>
<dbReference type="AlphaFoldDB" id="A0A6J2UFU5"/>
<evidence type="ECO:0000259" key="4">
    <source>
        <dbReference type="SMART" id="SM00919"/>
    </source>
</evidence>
<dbReference type="PANTHER" id="PTHR23406:SF80">
    <property type="entry name" value="GH17657P-RELATED"/>
    <property type="match status" value="1"/>
</dbReference>
<evidence type="ECO:0000256" key="3">
    <source>
        <dbReference type="SAM" id="MobiDB-lite"/>
    </source>
</evidence>
<feature type="region of interest" description="Disordered" evidence="3">
    <location>
        <begin position="1"/>
        <end position="24"/>
    </location>
</feature>
<dbReference type="Pfam" id="PF03949">
    <property type="entry name" value="Malic_M"/>
    <property type="match status" value="1"/>
</dbReference>
<reference evidence="7" key="1">
    <citation type="submission" date="2025-08" db="UniProtKB">
        <authorList>
            <consortium name="RefSeq"/>
        </authorList>
    </citation>
    <scope>IDENTIFICATION</scope>
    <source>
        <strain evidence="7">11010-0011.00</strain>
        <tissue evidence="7">Whole body</tissue>
    </source>
</reference>
<evidence type="ECO:0000313" key="7">
    <source>
        <dbReference type="RefSeq" id="XP_030387010.1"/>
    </source>
</evidence>
<feature type="compositionally biased region" description="Basic and acidic residues" evidence="3">
    <location>
        <begin position="8"/>
        <end position="24"/>
    </location>
</feature>
<name>A0A6J2UFU5_DROLE</name>
<comment type="similarity">
    <text evidence="1">Belongs to the malic enzymes family.</text>
</comment>
<dbReference type="InterPro" id="IPR037062">
    <property type="entry name" value="Malic_N_dom_sf"/>
</dbReference>
<evidence type="ECO:0000256" key="2">
    <source>
        <dbReference type="PIRSR" id="PIRSR000106-3"/>
    </source>
</evidence>
<feature type="binding site" evidence="2">
    <location>
        <position position="307"/>
    </location>
    <ligand>
        <name>a divalent metal cation</name>
        <dbReference type="ChEBI" id="CHEBI:60240"/>
    </ligand>
</feature>
<dbReference type="SMART" id="SM01274">
    <property type="entry name" value="malic"/>
    <property type="match status" value="1"/>
</dbReference>
<dbReference type="InterPro" id="IPR012302">
    <property type="entry name" value="Malic_NAD-bd"/>
</dbReference>
<dbReference type="RefSeq" id="XP_030387010.1">
    <property type="nucleotide sequence ID" value="XM_030531150.1"/>
</dbReference>
<dbReference type="InterPro" id="IPR036291">
    <property type="entry name" value="NAD(P)-bd_dom_sf"/>
</dbReference>
<evidence type="ECO:0000256" key="1">
    <source>
        <dbReference type="ARBA" id="ARBA00008785"/>
    </source>
</evidence>
<dbReference type="InterPro" id="IPR001891">
    <property type="entry name" value="Malic_OxRdtase"/>
</dbReference>
<feature type="binding site" evidence="2">
    <location>
        <position position="284"/>
    </location>
    <ligand>
        <name>a divalent metal cation</name>
        <dbReference type="ChEBI" id="CHEBI:60240"/>
    </ligand>
</feature>
<feature type="domain" description="Malic enzyme NAD-binding" evidence="4">
    <location>
        <begin position="308"/>
        <end position="560"/>
    </location>
</feature>
<dbReference type="GO" id="GO:0005739">
    <property type="term" value="C:mitochondrion"/>
    <property type="evidence" value="ECO:0007669"/>
    <property type="project" value="TreeGrafter"/>
</dbReference>
<dbReference type="InterPro" id="IPR012301">
    <property type="entry name" value="Malic_N_dom"/>
</dbReference>
<dbReference type="OrthoDB" id="5365701at2759"/>
<dbReference type="SUPFAM" id="SSF53223">
    <property type="entry name" value="Aminoacid dehydrogenase-like, N-terminal domain"/>
    <property type="match status" value="1"/>
</dbReference>
<dbReference type="GO" id="GO:0046872">
    <property type="term" value="F:metal ion binding"/>
    <property type="evidence" value="ECO:0007669"/>
    <property type="project" value="UniProtKB-KW"/>
</dbReference>
<feature type="domain" description="Malic enzyme N-terminal" evidence="5">
    <location>
        <begin position="117"/>
        <end position="298"/>
    </location>
</feature>
<dbReference type="Proteomes" id="UP000504634">
    <property type="component" value="Unplaced"/>
</dbReference>
<dbReference type="Pfam" id="PF00390">
    <property type="entry name" value="malic"/>
    <property type="match status" value="1"/>
</dbReference>
<keyword evidence="2" id="KW-0479">Metal-binding</keyword>
<dbReference type="PANTHER" id="PTHR23406">
    <property type="entry name" value="MALIC ENZYME-RELATED"/>
    <property type="match status" value="1"/>
</dbReference>
<protein>
    <submittedName>
        <fullName evidence="7">NADP-dependent malic enzyme-like</fullName>
    </submittedName>
</protein>
<dbReference type="PIRSF" id="PIRSF000106">
    <property type="entry name" value="ME"/>
    <property type="match status" value="1"/>
</dbReference>
<dbReference type="GO" id="GO:0051287">
    <property type="term" value="F:NAD binding"/>
    <property type="evidence" value="ECO:0007669"/>
    <property type="project" value="InterPro"/>
</dbReference>
<dbReference type="Gene3D" id="3.40.50.10380">
    <property type="entry name" value="Malic enzyme, N-terminal domain"/>
    <property type="match status" value="1"/>
</dbReference>
<dbReference type="PRINTS" id="PR00072">
    <property type="entry name" value="MALOXRDTASE"/>
</dbReference>
<dbReference type="GeneID" id="115633690"/>